<sequence>MDVNAAKQRSLDRHLPLNDEKCVHMSFGGNSVNALVVHGGNGSEDVTRIDAKKDLGRRGKHYGTVGGCIRPAESYKLHYIEPDDTLVSIAVRYDTSVQHLKLLNHLWAADISNLRTLKVPAESPSMGHPLGDVELTPVRRKSASQKDECDEVPSATAYIRGLFERVQQAKESARSVLENSREFCMSLHIQVAGDAELLWIGFGKVSAEITVLVIVGTKAKRVDAALSRTKNNEAYLGSSLRGMKNTNSATQSWSRIVFCDRSVRAVRRFFQATSVSIVMEAAMLRSPEERRLTATASVPFNTVVQRLNQFISYKPCTIDTLVPAATVSITGKRECGTAGKKSSVRQAVFWRAEYMSQPAQPMKPDSIHRPKEGRCQRHAEKTERHFTQKIVVLSDGLQRTVQLSPSTQLLEEPYESEWNIDTSPPSTTEILCEIAILQRDKTP</sequence>
<feature type="domain" description="LysM" evidence="1">
    <location>
        <begin position="78"/>
        <end position="119"/>
    </location>
</feature>
<name>G7YAL4_CLOSI</name>
<accession>G7YAL4</accession>
<reference evidence="2" key="1">
    <citation type="journal article" date="2011" name="Genome Biol.">
        <title>The draft genome of the carcinogenic human liver fluke Clonorchis sinensis.</title>
        <authorList>
            <person name="Wang X."/>
            <person name="Chen W."/>
            <person name="Huang Y."/>
            <person name="Sun J."/>
            <person name="Men J."/>
            <person name="Liu H."/>
            <person name="Luo F."/>
            <person name="Guo L."/>
            <person name="Lv X."/>
            <person name="Deng C."/>
            <person name="Zhou C."/>
            <person name="Fan Y."/>
            <person name="Li X."/>
            <person name="Huang L."/>
            <person name="Hu Y."/>
            <person name="Liang C."/>
            <person name="Hu X."/>
            <person name="Xu J."/>
            <person name="Yu X."/>
        </authorList>
    </citation>
    <scope>NUCLEOTIDE SEQUENCE [LARGE SCALE GENOMIC DNA]</scope>
    <source>
        <strain evidence="2">Henan</strain>
    </source>
</reference>
<dbReference type="Pfam" id="PF01476">
    <property type="entry name" value="LysM"/>
    <property type="match status" value="1"/>
</dbReference>
<keyword evidence="3" id="KW-1185">Reference proteome</keyword>
<protein>
    <recommendedName>
        <fullName evidence="1">LysM domain-containing protein</fullName>
    </recommendedName>
</protein>
<evidence type="ECO:0000313" key="3">
    <source>
        <dbReference type="Proteomes" id="UP000008909"/>
    </source>
</evidence>
<dbReference type="Gene3D" id="3.10.350.10">
    <property type="entry name" value="LysM domain"/>
    <property type="match status" value="1"/>
</dbReference>
<dbReference type="AlphaFoldDB" id="G7YAL4"/>
<dbReference type="EMBL" id="DF143005">
    <property type="protein sequence ID" value="GAA49998.1"/>
    <property type="molecule type" value="Genomic_DNA"/>
</dbReference>
<dbReference type="SUPFAM" id="SSF54106">
    <property type="entry name" value="LysM domain"/>
    <property type="match status" value="1"/>
</dbReference>
<dbReference type="InterPro" id="IPR018392">
    <property type="entry name" value="LysM"/>
</dbReference>
<organism evidence="2 3">
    <name type="scientific">Clonorchis sinensis</name>
    <name type="common">Chinese liver fluke</name>
    <dbReference type="NCBI Taxonomy" id="79923"/>
    <lineage>
        <taxon>Eukaryota</taxon>
        <taxon>Metazoa</taxon>
        <taxon>Spiralia</taxon>
        <taxon>Lophotrochozoa</taxon>
        <taxon>Platyhelminthes</taxon>
        <taxon>Trematoda</taxon>
        <taxon>Digenea</taxon>
        <taxon>Opisthorchiida</taxon>
        <taxon>Opisthorchiata</taxon>
        <taxon>Opisthorchiidae</taxon>
        <taxon>Clonorchis</taxon>
    </lineage>
</organism>
<proteinExistence type="predicted"/>
<reference key="2">
    <citation type="submission" date="2011-10" db="EMBL/GenBank/DDBJ databases">
        <title>The genome and transcriptome sequence of Clonorchis sinensis provide insights into the carcinogenic liver fluke.</title>
        <authorList>
            <person name="Wang X."/>
            <person name="Huang Y."/>
            <person name="Chen W."/>
            <person name="Liu H."/>
            <person name="Guo L."/>
            <person name="Chen Y."/>
            <person name="Luo F."/>
            <person name="Zhou W."/>
            <person name="Sun J."/>
            <person name="Mao Q."/>
            <person name="Liang P."/>
            <person name="Zhou C."/>
            <person name="Tian Y."/>
            <person name="Men J."/>
            <person name="Lv X."/>
            <person name="Huang L."/>
            <person name="Zhou J."/>
            <person name="Hu Y."/>
            <person name="Li R."/>
            <person name="Zhang F."/>
            <person name="Lei H."/>
            <person name="Li X."/>
            <person name="Hu X."/>
            <person name="Liang C."/>
            <person name="Xu J."/>
            <person name="Wu Z."/>
            <person name="Yu X."/>
        </authorList>
    </citation>
    <scope>NUCLEOTIDE SEQUENCE</scope>
    <source>
        <strain>Henan</strain>
    </source>
</reference>
<evidence type="ECO:0000259" key="1">
    <source>
        <dbReference type="Pfam" id="PF01476"/>
    </source>
</evidence>
<dbReference type="InterPro" id="IPR036779">
    <property type="entry name" value="LysM_dom_sf"/>
</dbReference>
<dbReference type="Proteomes" id="UP000008909">
    <property type="component" value="Unassembled WGS sequence"/>
</dbReference>
<evidence type="ECO:0000313" key="2">
    <source>
        <dbReference type="EMBL" id="GAA49998.1"/>
    </source>
</evidence>
<dbReference type="CDD" id="cd00118">
    <property type="entry name" value="LysM"/>
    <property type="match status" value="1"/>
</dbReference>
<gene>
    <name evidence="2" type="ORF">CLF_103906</name>
</gene>